<name>A0A432ZLS2_9GAMM</name>
<dbReference type="CDD" id="cd03214">
    <property type="entry name" value="ABC_Iron-Siderophores_B12_Hemin"/>
    <property type="match status" value="1"/>
</dbReference>
<dbReference type="PROSITE" id="PS50893">
    <property type="entry name" value="ABC_TRANSPORTER_2"/>
    <property type="match status" value="1"/>
</dbReference>
<gene>
    <name evidence="4" type="ORF">CWI84_10655</name>
</gene>
<dbReference type="InterPro" id="IPR017871">
    <property type="entry name" value="ABC_transporter-like_CS"/>
</dbReference>
<evidence type="ECO:0000313" key="5">
    <source>
        <dbReference type="Proteomes" id="UP000287996"/>
    </source>
</evidence>
<dbReference type="GO" id="GO:0005524">
    <property type="term" value="F:ATP binding"/>
    <property type="evidence" value="ECO:0007669"/>
    <property type="project" value="UniProtKB-KW"/>
</dbReference>
<evidence type="ECO:0000256" key="2">
    <source>
        <dbReference type="ARBA" id="ARBA00022840"/>
    </source>
</evidence>
<feature type="domain" description="ABC transporter" evidence="3">
    <location>
        <begin position="2"/>
        <end position="233"/>
    </location>
</feature>
<dbReference type="Pfam" id="PF00005">
    <property type="entry name" value="ABC_tran"/>
    <property type="match status" value="1"/>
</dbReference>
<sequence length="253" mass="27509">MLKLQHLHLRSGAIQRLDKIALNLAGAQLVGIIGPNGAGKSSLLDVIAGVQVPDGGEVSWDGKVISQFSAKQRADYLSYLPQQDYPAWDISVTELIAIGLGRMQGQRSQRQQWIAAIAKRLQISELLNRQVSTLSGGELRRVMLARTFVKRSPLVLCDEPTAALDISHQLQVCEDLRGQARAGALVLVALHDLSLAARYCDSLVVMEQGKVVAQGEPNQVLSAPLLQRVFAIEAEWFCNAKGVGWLPTLANTD</sequence>
<keyword evidence="2" id="KW-0067">ATP-binding</keyword>
<dbReference type="PROSITE" id="PS00211">
    <property type="entry name" value="ABC_TRANSPORTER_1"/>
    <property type="match status" value="1"/>
</dbReference>
<evidence type="ECO:0000313" key="4">
    <source>
        <dbReference type="EMBL" id="RUO78790.1"/>
    </source>
</evidence>
<dbReference type="GO" id="GO:0016887">
    <property type="term" value="F:ATP hydrolysis activity"/>
    <property type="evidence" value="ECO:0007669"/>
    <property type="project" value="InterPro"/>
</dbReference>
<proteinExistence type="predicted"/>
<dbReference type="EMBL" id="PIQH01000010">
    <property type="protein sequence ID" value="RUO78790.1"/>
    <property type="molecule type" value="Genomic_DNA"/>
</dbReference>
<dbReference type="RefSeq" id="WP_126842571.1">
    <property type="nucleotide sequence ID" value="NZ_PIQH01000010.1"/>
</dbReference>
<dbReference type="Gene3D" id="3.40.50.300">
    <property type="entry name" value="P-loop containing nucleotide triphosphate hydrolases"/>
    <property type="match status" value="1"/>
</dbReference>
<keyword evidence="1" id="KW-0547">Nucleotide-binding</keyword>
<organism evidence="4 5">
    <name type="scientific">Idiomarina tyrosinivorans</name>
    <dbReference type="NCBI Taxonomy" id="1445662"/>
    <lineage>
        <taxon>Bacteria</taxon>
        <taxon>Pseudomonadati</taxon>
        <taxon>Pseudomonadota</taxon>
        <taxon>Gammaproteobacteria</taxon>
        <taxon>Alteromonadales</taxon>
        <taxon>Idiomarinaceae</taxon>
        <taxon>Idiomarina</taxon>
    </lineage>
</organism>
<keyword evidence="5" id="KW-1185">Reference proteome</keyword>
<protein>
    <recommendedName>
        <fullName evidence="3">ABC transporter domain-containing protein</fullName>
    </recommendedName>
</protein>
<evidence type="ECO:0000256" key="1">
    <source>
        <dbReference type="ARBA" id="ARBA00022741"/>
    </source>
</evidence>
<dbReference type="InterPro" id="IPR027417">
    <property type="entry name" value="P-loop_NTPase"/>
</dbReference>
<dbReference type="PANTHER" id="PTHR42794">
    <property type="entry name" value="HEMIN IMPORT ATP-BINDING PROTEIN HMUV"/>
    <property type="match status" value="1"/>
</dbReference>
<dbReference type="SUPFAM" id="SSF52540">
    <property type="entry name" value="P-loop containing nucleoside triphosphate hydrolases"/>
    <property type="match status" value="1"/>
</dbReference>
<comment type="caution">
    <text evidence="4">The sequence shown here is derived from an EMBL/GenBank/DDBJ whole genome shotgun (WGS) entry which is preliminary data.</text>
</comment>
<dbReference type="InterPro" id="IPR003439">
    <property type="entry name" value="ABC_transporter-like_ATP-bd"/>
</dbReference>
<dbReference type="PANTHER" id="PTHR42794:SF2">
    <property type="entry name" value="ABC TRANSPORTER ATP-BINDING PROTEIN"/>
    <property type="match status" value="1"/>
</dbReference>
<accession>A0A432ZLS2</accession>
<dbReference type="OrthoDB" id="5292475at2"/>
<dbReference type="Proteomes" id="UP000287996">
    <property type="component" value="Unassembled WGS sequence"/>
</dbReference>
<dbReference type="SMART" id="SM00382">
    <property type="entry name" value="AAA"/>
    <property type="match status" value="1"/>
</dbReference>
<dbReference type="InterPro" id="IPR003593">
    <property type="entry name" value="AAA+_ATPase"/>
</dbReference>
<reference evidence="4 5" key="1">
    <citation type="journal article" date="2011" name="Front. Microbiol.">
        <title>Genomic signatures of strain selection and enhancement in Bacillus atrophaeus var. globigii, a historical biowarfare simulant.</title>
        <authorList>
            <person name="Gibbons H.S."/>
            <person name="Broomall S.M."/>
            <person name="McNew L.A."/>
            <person name="Daligault H."/>
            <person name="Chapman C."/>
            <person name="Bruce D."/>
            <person name="Karavis M."/>
            <person name="Krepps M."/>
            <person name="McGregor P.A."/>
            <person name="Hong C."/>
            <person name="Park K.H."/>
            <person name="Akmal A."/>
            <person name="Feldman A."/>
            <person name="Lin J.S."/>
            <person name="Chang W.E."/>
            <person name="Higgs B.W."/>
            <person name="Demirev P."/>
            <person name="Lindquist J."/>
            <person name="Liem A."/>
            <person name="Fochler E."/>
            <person name="Read T.D."/>
            <person name="Tapia R."/>
            <person name="Johnson S."/>
            <person name="Bishop-Lilly K.A."/>
            <person name="Detter C."/>
            <person name="Han C."/>
            <person name="Sozhamannan S."/>
            <person name="Rosenzweig C.N."/>
            <person name="Skowronski E.W."/>
        </authorList>
    </citation>
    <scope>NUCLEOTIDE SEQUENCE [LARGE SCALE GENOMIC DNA]</scope>
    <source>
        <strain evidence="4 5">CC-PW-9</strain>
    </source>
</reference>
<evidence type="ECO:0000259" key="3">
    <source>
        <dbReference type="PROSITE" id="PS50893"/>
    </source>
</evidence>
<dbReference type="AlphaFoldDB" id="A0A432ZLS2"/>